<protein>
    <submittedName>
        <fullName evidence="11">Uncharacterized protein</fullName>
    </submittedName>
</protein>
<evidence type="ECO:0000256" key="7">
    <source>
        <dbReference type="SAM" id="Phobius"/>
    </source>
</evidence>
<evidence type="ECO:0000256" key="6">
    <source>
        <dbReference type="PROSITE-ProRule" id="PRU00076"/>
    </source>
</evidence>
<dbReference type="EMBL" id="JAODUP010000833">
    <property type="protein sequence ID" value="KAK2143541.1"/>
    <property type="molecule type" value="Genomic_DNA"/>
</dbReference>
<evidence type="ECO:0000313" key="11">
    <source>
        <dbReference type="EMBL" id="KAK2143541.1"/>
    </source>
</evidence>
<dbReference type="Gene3D" id="3.40.50.410">
    <property type="entry name" value="von Willebrand factor, type A domain"/>
    <property type="match status" value="1"/>
</dbReference>
<dbReference type="PROSITE" id="PS01187">
    <property type="entry name" value="EGF_CA"/>
    <property type="match status" value="1"/>
</dbReference>
<feature type="signal peptide" evidence="8">
    <location>
        <begin position="1"/>
        <end position="28"/>
    </location>
</feature>
<comment type="caution">
    <text evidence="11">The sequence shown here is derived from an EMBL/GenBank/DDBJ whole genome shotgun (WGS) entry which is preliminary data.</text>
</comment>
<reference evidence="11" key="1">
    <citation type="journal article" date="2023" name="Mol. Biol. Evol.">
        <title>Third-Generation Sequencing Reveals the Adaptive Role of the Epigenome in Three Deep-Sea Polychaetes.</title>
        <authorList>
            <person name="Perez M."/>
            <person name="Aroh O."/>
            <person name="Sun Y."/>
            <person name="Lan Y."/>
            <person name="Juniper S.K."/>
            <person name="Young C.R."/>
            <person name="Angers B."/>
            <person name="Qian P.Y."/>
        </authorList>
    </citation>
    <scope>NUCLEOTIDE SEQUENCE</scope>
    <source>
        <strain evidence="11">P08H-3</strain>
    </source>
</reference>
<feature type="disulfide bond" evidence="6">
    <location>
        <begin position="413"/>
        <end position="422"/>
    </location>
</feature>
<feature type="disulfide bond" evidence="6">
    <location>
        <begin position="355"/>
        <end position="372"/>
    </location>
</feature>
<evidence type="ECO:0000256" key="3">
    <source>
        <dbReference type="ARBA" id="ARBA00022737"/>
    </source>
</evidence>
<feature type="domain" description="EGF-like" evidence="9">
    <location>
        <begin position="345"/>
        <end position="385"/>
    </location>
</feature>
<dbReference type="InterPro" id="IPR036465">
    <property type="entry name" value="vWFA_dom_sf"/>
</dbReference>
<accession>A0AAD9IZM8</accession>
<feature type="domain" description="EGF-like" evidence="9">
    <location>
        <begin position="307"/>
        <end position="343"/>
    </location>
</feature>
<proteinExistence type="predicted"/>
<keyword evidence="1 6" id="KW-0245">EGF-like domain</keyword>
<dbReference type="InterPro" id="IPR051022">
    <property type="entry name" value="Notch_Cell-Fate_Det"/>
</dbReference>
<dbReference type="SUPFAM" id="SSF53300">
    <property type="entry name" value="vWA-like"/>
    <property type="match status" value="1"/>
</dbReference>
<dbReference type="SUPFAM" id="SSF57196">
    <property type="entry name" value="EGF/Laminin"/>
    <property type="match status" value="2"/>
</dbReference>
<keyword evidence="5" id="KW-0325">Glycoprotein</keyword>
<keyword evidence="7" id="KW-0812">Transmembrane</keyword>
<dbReference type="PROSITE" id="PS50234">
    <property type="entry name" value="VWFA"/>
    <property type="match status" value="1"/>
</dbReference>
<dbReference type="PROSITE" id="PS00022">
    <property type="entry name" value="EGF_1"/>
    <property type="match status" value="2"/>
</dbReference>
<evidence type="ECO:0000256" key="2">
    <source>
        <dbReference type="ARBA" id="ARBA00022729"/>
    </source>
</evidence>
<evidence type="ECO:0000256" key="4">
    <source>
        <dbReference type="ARBA" id="ARBA00023157"/>
    </source>
</evidence>
<evidence type="ECO:0000256" key="8">
    <source>
        <dbReference type="SAM" id="SignalP"/>
    </source>
</evidence>
<dbReference type="PROSITE" id="PS00010">
    <property type="entry name" value="ASX_HYDROXYL"/>
    <property type="match status" value="1"/>
</dbReference>
<feature type="chain" id="PRO_5041903654" evidence="8">
    <location>
        <begin position="29"/>
        <end position="521"/>
    </location>
</feature>
<keyword evidence="12" id="KW-1185">Reference proteome</keyword>
<dbReference type="SMART" id="SM00327">
    <property type="entry name" value="VWA"/>
    <property type="match status" value="1"/>
</dbReference>
<evidence type="ECO:0000259" key="10">
    <source>
        <dbReference type="PROSITE" id="PS50234"/>
    </source>
</evidence>
<organism evidence="11 12">
    <name type="scientific">Paralvinella palmiformis</name>
    <dbReference type="NCBI Taxonomy" id="53620"/>
    <lineage>
        <taxon>Eukaryota</taxon>
        <taxon>Metazoa</taxon>
        <taxon>Spiralia</taxon>
        <taxon>Lophotrochozoa</taxon>
        <taxon>Annelida</taxon>
        <taxon>Polychaeta</taxon>
        <taxon>Sedentaria</taxon>
        <taxon>Canalipalpata</taxon>
        <taxon>Terebellida</taxon>
        <taxon>Terebelliformia</taxon>
        <taxon>Alvinellidae</taxon>
        <taxon>Paralvinella</taxon>
    </lineage>
</organism>
<dbReference type="Pfam" id="PF00092">
    <property type="entry name" value="VWA"/>
    <property type="match status" value="1"/>
</dbReference>
<dbReference type="SMART" id="SM00179">
    <property type="entry name" value="EGF_CA"/>
    <property type="match status" value="2"/>
</dbReference>
<evidence type="ECO:0000313" key="12">
    <source>
        <dbReference type="Proteomes" id="UP001208570"/>
    </source>
</evidence>
<dbReference type="InterPro" id="IPR000152">
    <property type="entry name" value="EGF-type_Asp/Asn_hydroxyl_site"/>
</dbReference>
<dbReference type="InterPro" id="IPR018097">
    <property type="entry name" value="EGF_Ca-bd_CS"/>
</dbReference>
<dbReference type="GO" id="GO:0005509">
    <property type="term" value="F:calcium ion binding"/>
    <property type="evidence" value="ECO:0007669"/>
    <property type="project" value="InterPro"/>
</dbReference>
<dbReference type="PROSITE" id="PS50026">
    <property type="entry name" value="EGF_3"/>
    <property type="match status" value="3"/>
</dbReference>
<keyword evidence="3" id="KW-0677">Repeat</keyword>
<dbReference type="FunFam" id="2.10.25.10:FF:000472">
    <property type="entry name" value="Uncharacterized protein, isoform A"/>
    <property type="match status" value="1"/>
</dbReference>
<keyword evidence="7" id="KW-1133">Transmembrane helix</keyword>
<keyword evidence="7" id="KW-0472">Membrane</keyword>
<feature type="disulfide bond" evidence="6">
    <location>
        <begin position="333"/>
        <end position="342"/>
    </location>
</feature>
<feature type="domain" description="VWFA" evidence="10">
    <location>
        <begin position="58"/>
        <end position="252"/>
    </location>
</feature>
<comment type="caution">
    <text evidence="6">Lacks conserved residue(s) required for the propagation of feature annotation.</text>
</comment>
<keyword evidence="2 8" id="KW-0732">Signal</keyword>
<dbReference type="CDD" id="cd00198">
    <property type="entry name" value="vWFA"/>
    <property type="match status" value="1"/>
</dbReference>
<dbReference type="SMART" id="SM00181">
    <property type="entry name" value="EGF"/>
    <property type="match status" value="3"/>
</dbReference>
<feature type="transmembrane region" description="Helical" evidence="7">
    <location>
        <begin position="450"/>
        <end position="475"/>
    </location>
</feature>
<evidence type="ECO:0000256" key="1">
    <source>
        <dbReference type="ARBA" id="ARBA00022536"/>
    </source>
</evidence>
<dbReference type="AlphaFoldDB" id="A0AAD9IZM8"/>
<keyword evidence="4 6" id="KW-1015">Disulfide bond</keyword>
<evidence type="ECO:0000259" key="9">
    <source>
        <dbReference type="PROSITE" id="PS50026"/>
    </source>
</evidence>
<dbReference type="InterPro" id="IPR000742">
    <property type="entry name" value="EGF"/>
</dbReference>
<dbReference type="CDD" id="cd00054">
    <property type="entry name" value="EGF_CA"/>
    <property type="match status" value="2"/>
</dbReference>
<evidence type="ECO:0000256" key="5">
    <source>
        <dbReference type="ARBA" id="ARBA00023180"/>
    </source>
</evidence>
<dbReference type="InterPro" id="IPR001881">
    <property type="entry name" value="EGF-like_Ca-bd_dom"/>
</dbReference>
<sequence length="521" mass="58042">MFAVGATSAIRLVFAGFLVAMLSKMAHSGSIPKKDDNPEDEGAIERLFGDIGTRKRVNFILVMDRSHSMSKEMFYLKLKPMAQAILMQHASLYTTFVRLSIITFAKDISVVVDGISDPDSAPNKCTLFNEEDPIWDKVVYTHDDSQLKGTNMKEAFLRAISIFQKGDSNDPDVSKVLLLLSDGKYNKDYDPVNEAKELMTTHHVTMYAIGLGSWLEHGNVRVVTSKYNGTYLYGTYNSWQNLLKGRDHTKPVPLTSYGSDTPVYLIGCDDENHTNSSLPCYCDIDRGIKSYLCYPGSYYDPANKTCINPCESSTCNDHQRCVALNETDIECVCLDDWQGENCSVNIDACSNNDKCQHESVCVDGLGADVFTCVCTKWGYKGQYCEIDIDECTNDTCTNNGTCEDRVSNFHCNCPAQWIGRYCQDRNVTTTTQIVTVTVLTTTSQKPNNTLWIIIGACVGGGLLIVIVIAAVAVCISRGRKAKNKQEVKSIAQQFNGFWKKRTLRGSKYIKEMEEDSQAGYV</sequence>
<dbReference type="Gene3D" id="2.10.25.10">
    <property type="entry name" value="Laminin"/>
    <property type="match status" value="3"/>
</dbReference>
<gene>
    <name evidence="11" type="ORF">LSH36_833g00075</name>
</gene>
<name>A0AAD9IZM8_9ANNE</name>
<feature type="domain" description="EGF-like" evidence="9">
    <location>
        <begin position="387"/>
        <end position="423"/>
    </location>
</feature>
<dbReference type="InterPro" id="IPR002035">
    <property type="entry name" value="VWF_A"/>
</dbReference>
<dbReference type="PANTHER" id="PTHR24049">
    <property type="entry name" value="CRUMBS FAMILY MEMBER"/>
    <property type="match status" value="1"/>
</dbReference>
<dbReference type="Proteomes" id="UP001208570">
    <property type="component" value="Unassembled WGS sequence"/>
</dbReference>